<feature type="region of interest" description="Disordered" evidence="7">
    <location>
        <begin position="160"/>
        <end position="214"/>
    </location>
</feature>
<protein>
    <recommendedName>
        <fullName evidence="6">Transcription antitermination protein NusB</fullName>
    </recommendedName>
    <alternativeName>
        <fullName evidence="6">Antitermination factor NusB</fullName>
    </alternativeName>
</protein>
<dbReference type="GO" id="GO:0006353">
    <property type="term" value="P:DNA-templated transcription termination"/>
    <property type="evidence" value="ECO:0007669"/>
    <property type="project" value="UniProtKB-UniRule"/>
</dbReference>
<evidence type="ECO:0000256" key="7">
    <source>
        <dbReference type="SAM" id="MobiDB-lite"/>
    </source>
</evidence>
<evidence type="ECO:0000313" key="9">
    <source>
        <dbReference type="EMBL" id="AZA11516.1"/>
    </source>
</evidence>
<comment type="function">
    <text evidence="6">Involved in transcription antitermination. Required for transcription of ribosomal RNA (rRNA) genes. Binds specifically to the boxA antiterminator sequence of the ribosomal RNA (rrn) operons.</text>
</comment>
<evidence type="ECO:0000256" key="1">
    <source>
        <dbReference type="ARBA" id="ARBA00005952"/>
    </source>
</evidence>
<dbReference type="Proteomes" id="UP000271587">
    <property type="component" value="Chromosome"/>
</dbReference>
<keyword evidence="4 6" id="KW-0805">Transcription regulation</keyword>
<keyword evidence="3 6" id="KW-0694">RNA-binding</keyword>
<feature type="domain" description="NusB/RsmB/TIM44" evidence="8">
    <location>
        <begin position="21"/>
        <end position="150"/>
    </location>
</feature>
<evidence type="ECO:0000313" key="10">
    <source>
        <dbReference type="Proteomes" id="UP000271587"/>
    </source>
</evidence>
<dbReference type="RefSeq" id="WP_123934170.1">
    <property type="nucleotide sequence ID" value="NZ_CP033897.1"/>
</dbReference>
<dbReference type="KEGG" id="cgk:CGERO_06045"/>
<proteinExistence type="inferred from homology"/>
<dbReference type="NCBIfam" id="TIGR01951">
    <property type="entry name" value="nusB"/>
    <property type="match status" value="1"/>
</dbReference>
<evidence type="ECO:0000256" key="6">
    <source>
        <dbReference type="HAMAP-Rule" id="MF_00073"/>
    </source>
</evidence>
<keyword evidence="10" id="KW-1185">Reference proteome</keyword>
<sequence length="214" mass="23566">MTDSKQHSRVPRHKRHGSRYRARLRAAQVLYEAELRDVDPVRITEDRTELARANVEGVAPVAAYGQEIVAGAAEELDRIDELIAANLSEDWEIERISAVDRAVLRVAIWELVFNPEIPVKTAISDAVEMAFQLSQDDSPKYINAMLDAIAQRIEDVRAASSLEQPVEEDPENTIDGEPSTAEEVPEVSNTVDEGIADAPAVHEDGEAATPEESS</sequence>
<comment type="similarity">
    <text evidence="1 6">Belongs to the NusB family.</text>
</comment>
<gene>
    <name evidence="6" type="primary">nusB</name>
    <name evidence="9" type="ORF">CGERO_06045</name>
</gene>
<dbReference type="InterPro" id="IPR035926">
    <property type="entry name" value="NusB-like_sf"/>
</dbReference>
<dbReference type="HAMAP" id="MF_00073">
    <property type="entry name" value="NusB"/>
    <property type="match status" value="1"/>
</dbReference>
<dbReference type="PANTHER" id="PTHR11078:SF3">
    <property type="entry name" value="ANTITERMINATION NUSB DOMAIN-CONTAINING PROTEIN"/>
    <property type="match status" value="1"/>
</dbReference>
<dbReference type="PANTHER" id="PTHR11078">
    <property type="entry name" value="N UTILIZATION SUBSTANCE PROTEIN B-RELATED"/>
    <property type="match status" value="1"/>
</dbReference>
<dbReference type="GO" id="GO:0003723">
    <property type="term" value="F:RNA binding"/>
    <property type="evidence" value="ECO:0007669"/>
    <property type="project" value="UniProtKB-UniRule"/>
</dbReference>
<dbReference type="GO" id="GO:0031564">
    <property type="term" value="P:transcription antitermination"/>
    <property type="evidence" value="ECO:0007669"/>
    <property type="project" value="UniProtKB-KW"/>
</dbReference>
<keyword evidence="2 6" id="KW-0889">Transcription antitermination</keyword>
<reference evidence="9 10" key="1">
    <citation type="submission" date="2018-11" db="EMBL/GenBank/DDBJ databases">
        <authorList>
            <person name="Kleinhagauer T."/>
            <person name="Glaeser S.P."/>
            <person name="Spergser J."/>
            <person name="Ruckert C."/>
            <person name="Kaempfer P."/>
            <person name="Busse H.-J."/>
        </authorList>
    </citation>
    <scope>NUCLEOTIDE SEQUENCE [LARGE SCALE GENOMIC DNA]</scope>
    <source>
        <strain evidence="9 10">W8</strain>
    </source>
</reference>
<accession>A0A3G6J0S1</accession>
<dbReference type="Gene3D" id="1.10.940.10">
    <property type="entry name" value="NusB-like"/>
    <property type="match status" value="1"/>
</dbReference>
<organism evidence="9 10">
    <name type="scientific">Corynebacterium gerontici</name>
    <dbReference type="NCBI Taxonomy" id="2079234"/>
    <lineage>
        <taxon>Bacteria</taxon>
        <taxon>Bacillati</taxon>
        <taxon>Actinomycetota</taxon>
        <taxon>Actinomycetes</taxon>
        <taxon>Mycobacteriales</taxon>
        <taxon>Corynebacteriaceae</taxon>
        <taxon>Corynebacterium</taxon>
    </lineage>
</organism>
<dbReference type="AlphaFoldDB" id="A0A3G6J0S1"/>
<feature type="compositionally biased region" description="Acidic residues" evidence="7">
    <location>
        <begin position="165"/>
        <end position="174"/>
    </location>
</feature>
<dbReference type="EMBL" id="CP033897">
    <property type="protein sequence ID" value="AZA11516.1"/>
    <property type="molecule type" value="Genomic_DNA"/>
</dbReference>
<keyword evidence="5 6" id="KW-0804">Transcription</keyword>
<dbReference type="InterPro" id="IPR011605">
    <property type="entry name" value="NusB_fam"/>
</dbReference>
<evidence type="ECO:0000256" key="4">
    <source>
        <dbReference type="ARBA" id="ARBA00023015"/>
    </source>
</evidence>
<evidence type="ECO:0000256" key="3">
    <source>
        <dbReference type="ARBA" id="ARBA00022884"/>
    </source>
</evidence>
<dbReference type="OrthoDB" id="3528057at2"/>
<dbReference type="Pfam" id="PF01029">
    <property type="entry name" value="NusB"/>
    <property type="match status" value="1"/>
</dbReference>
<evidence type="ECO:0000256" key="5">
    <source>
        <dbReference type="ARBA" id="ARBA00023163"/>
    </source>
</evidence>
<name>A0A3G6J0S1_9CORY</name>
<evidence type="ECO:0000256" key="2">
    <source>
        <dbReference type="ARBA" id="ARBA00022814"/>
    </source>
</evidence>
<dbReference type="InterPro" id="IPR006027">
    <property type="entry name" value="NusB_RsmB_TIM44"/>
</dbReference>
<dbReference type="SUPFAM" id="SSF48013">
    <property type="entry name" value="NusB-like"/>
    <property type="match status" value="1"/>
</dbReference>
<evidence type="ECO:0000259" key="8">
    <source>
        <dbReference type="Pfam" id="PF01029"/>
    </source>
</evidence>
<dbReference type="GO" id="GO:0005829">
    <property type="term" value="C:cytosol"/>
    <property type="evidence" value="ECO:0007669"/>
    <property type="project" value="TreeGrafter"/>
</dbReference>